<dbReference type="AlphaFoldDB" id="A0A0H3K8W0"/>
<dbReference type="EMBL" id="AP008231">
    <property type="protein sequence ID" value="BAD80441.1"/>
    <property type="molecule type" value="Genomic_DNA"/>
</dbReference>
<dbReference type="Pfam" id="PF04015">
    <property type="entry name" value="DUF362"/>
    <property type="match status" value="1"/>
</dbReference>
<accession>A0A0H3K8W0</accession>
<dbReference type="Proteomes" id="UP000001175">
    <property type="component" value="Chromosome"/>
</dbReference>
<gene>
    <name evidence="2" type="ordered locus">syc2251_d</name>
</gene>
<evidence type="ECO:0000313" key="3">
    <source>
        <dbReference type="Proteomes" id="UP000001175"/>
    </source>
</evidence>
<sequence length="269" mass="29596">MPAATETVQQAAVADFRYTPPPAAATARRILVKPNLGYPVGPPVTVGMPVLKAVLTGLRQVNPSAEILIVEGVCSPVPLSEIADRLGVRSLLDEGMQLLDADQLPQAEYPNRLPSPTRFASLWAPRLLAEVDCRITVGTLKQTNLQSSPLISASLKNLYGLLPRDRYKARSSHSRGQLHRPSVPLVLRDVWGCIGHLFDGAVVDGSWRYISPDWKPDRAKAGQWLGQVIWGEDPIAVDRQACRVAQFEEPEYLQTLAQWRQNLLTCPPS</sequence>
<organism evidence="2 3">
    <name type="scientific">Synechococcus sp. (strain ATCC 27144 / PCC 6301 / SAUG 1402/1)</name>
    <name type="common">Anacystis nidulans</name>
    <dbReference type="NCBI Taxonomy" id="269084"/>
    <lineage>
        <taxon>Bacteria</taxon>
        <taxon>Bacillati</taxon>
        <taxon>Cyanobacteriota</taxon>
        <taxon>Cyanophyceae</taxon>
        <taxon>Synechococcales</taxon>
        <taxon>Synechococcaceae</taxon>
        <taxon>Synechococcus</taxon>
    </lineage>
</organism>
<feature type="domain" description="DUF362" evidence="1">
    <location>
        <begin position="30"/>
        <end position="243"/>
    </location>
</feature>
<reference evidence="2 3" key="1">
    <citation type="journal article" date="2007" name="Photosyn. Res.">
        <title>Complete nucleotide sequence of the freshwater unicellular cyanobacterium Synechococcus elongatus PCC 6301 chromosome: gene content and organization.</title>
        <authorList>
            <person name="Sugita C."/>
            <person name="Ogata K."/>
            <person name="Shikata M."/>
            <person name="Jikuya H."/>
            <person name="Takano J."/>
            <person name="Furumichi M."/>
            <person name="Kanehisa M."/>
            <person name="Omata T."/>
            <person name="Sugiura M."/>
            <person name="Sugita M."/>
        </authorList>
    </citation>
    <scope>NUCLEOTIDE SEQUENCE [LARGE SCALE GENOMIC DNA]</scope>
    <source>
        <strain evidence="3">ATCC 27144 / PCC 6301 / SAUG 1402/1</strain>
    </source>
</reference>
<dbReference type="eggNOG" id="COG2006">
    <property type="taxonomic scope" value="Bacteria"/>
</dbReference>
<evidence type="ECO:0000259" key="1">
    <source>
        <dbReference type="Pfam" id="PF04015"/>
    </source>
</evidence>
<dbReference type="InterPro" id="IPR007160">
    <property type="entry name" value="DUF362"/>
</dbReference>
<protein>
    <recommendedName>
        <fullName evidence="1">DUF362 domain-containing protein</fullName>
    </recommendedName>
</protein>
<evidence type="ECO:0000313" key="2">
    <source>
        <dbReference type="EMBL" id="BAD80441.1"/>
    </source>
</evidence>
<proteinExistence type="predicted"/>
<name>A0A0H3K8W0_SYNP6</name>
<dbReference type="RefSeq" id="WP_011244561.1">
    <property type="nucleotide sequence ID" value="NC_006576.1"/>
</dbReference>
<dbReference type="KEGG" id="syc:syc2251_d"/>